<feature type="region of interest" description="Disordered" evidence="1">
    <location>
        <begin position="154"/>
        <end position="176"/>
    </location>
</feature>
<dbReference type="EMBL" id="LR743511">
    <property type="protein sequence ID" value="CAA2145045.1"/>
    <property type="molecule type" value="Genomic_DNA"/>
</dbReference>
<evidence type="ECO:0000313" key="2">
    <source>
        <dbReference type="EMBL" id="CAA2145045.1"/>
    </source>
</evidence>
<proteinExistence type="predicted"/>
<organism evidence="2">
    <name type="scientific">Methylobacterium bullatum</name>
    <dbReference type="NCBI Taxonomy" id="570505"/>
    <lineage>
        <taxon>Bacteria</taxon>
        <taxon>Pseudomonadati</taxon>
        <taxon>Pseudomonadota</taxon>
        <taxon>Alphaproteobacteria</taxon>
        <taxon>Hyphomicrobiales</taxon>
        <taxon>Methylobacteriaceae</taxon>
        <taxon>Methylobacterium</taxon>
    </lineage>
</organism>
<evidence type="ECO:0000313" key="4">
    <source>
        <dbReference type="Proteomes" id="UP001055307"/>
    </source>
</evidence>
<reference evidence="3" key="1">
    <citation type="journal article" date="2016" name="Front. Microbiol.">
        <title>Genome Sequence of the Piezophilic, Mesophilic Sulfate-Reducing Bacterium Desulfovibrio indicus J2T.</title>
        <authorList>
            <person name="Cao J."/>
            <person name="Maignien L."/>
            <person name="Shao Z."/>
            <person name="Alain K."/>
            <person name="Jebbar M."/>
        </authorList>
    </citation>
    <scope>NUCLEOTIDE SEQUENCE</scope>
    <source>
        <strain evidence="3">DSM 21893</strain>
    </source>
</reference>
<keyword evidence="4" id="KW-1185">Reference proteome</keyword>
<gene>
    <name evidence="2" type="ORF">MBLL_04165</name>
    <name evidence="3" type="ORF">OICFNHDK_2494</name>
</gene>
<protein>
    <submittedName>
        <fullName evidence="2">Uncharacterized protein</fullName>
    </submittedName>
</protein>
<reference evidence="3" key="3">
    <citation type="submission" date="2021-08" db="EMBL/GenBank/DDBJ databases">
        <authorList>
            <person name="Tani A."/>
            <person name="Ola A."/>
            <person name="Ogura Y."/>
            <person name="Katsura K."/>
            <person name="Hayashi T."/>
        </authorList>
    </citation>
    <scope>NUCLEOTIDE SEQUENCE</scope>
    <source>
        <strain evidence="3">DSM 21893</strain>
    </source>
</reference>
<evidence type="ECO:0000313" key="3">
    <source>
        <dbReference type="EMBL" id="GJD40030.1"/>
    </source>
</evidence>
<accession>A0A679KIU7</accession>
<dbReference type="AlphaFoldDB" id="A0A679KIU7"/>
<dbReference type="Proteomes" id="UP001055307">
    <property type="component" value="Unassembled WGS sequence"/>
</dbReference>
<evidence type="ECO:0000256" key="1">
    <source>
        <dbReference type="SAM" id="MobiDB-lite"/>
    </source>
</evidence>
<reference evidence="2" key="2">
    <citation type="submission" date="2019-12" db="EMBL/GenBank/DDBJ databases">
        <authorList>
            <person name="Cremers G."/>
        </authorList>
    </citation>
    <scope>NUCLEOTIDE SEQUENCE</scope>
    <source>
        <strain evidence="2">Mbul2</strain>
    </source>
</reference>
<feature type="compositionally biased region" description="Polar residues" evidence="1">
    <location>
        <begin position="166"/>
        <end position="176"/>
    </location>
</feature>
<name>A0A679KIU7_9HYPH</name>
<sequence length="200" mass="20961">MFWGTAAGDVRLDGTMTDIRITAGTFGEGVATYENGVFRFPNGEARGVEDLTDLGLAPESTPEAHWSGDIVRGLQGALATSTKALPSPFGFAASFVGLGLDVLESSANTAATLPITFSDGASATMAADGAVAALIRRDREVVRLALERVAPAPAVQPAPAPEPIVSTPNPSDPTLTSMFQYEKRKGRLRRVVTETTPQET</sequence>
<dbReference type="EMBL" id="BPQF01000011">
    <property type="protein sequence ID" value="GJD40030.1"/>
    <property type="molecule type" value="Genomic_DNA"/>
</dbReference>